<evidence type="ECO:0000313" key="2">
    <source>
        <dbReference type="Proteomes" id="UP000004699"/>
    </source>
</evidence>
<protein>
    <submittedName>
        <fullName evidence="1">Uncharacterized protein</fullName>
    </submittedName>
</protein>
<accession>B8KU51</accession>
<organism evidence="1 2">
    <name type="scientific">Luminiphilus syltensis NOR5-1B</name>
    <dbReference type="NCBI Taxonomy" id="565045"/>
    <lineage>
        <taxon>Bacteria</taxon>
        <taxon>Pseudomonadati</taxon>
        <taxon>Pseudomonadota</taxon>
        <taxon>Gammaproteobacteria</taxon>
        <taxon>Cellvibrionales</taxon>
        <taxon>Halieaceae</taxon>
        <taxon>Luminiphilus</taxon>
    </lineage>
</organism>
<dbReference type="RefSeq" id="WP_009019639.1">
    <property type="nucleotide sequence ID" value="NZ_DS999411.1"/>
</dbReference>
<dbReference type="Proteomes" id="UP000004699">
    <property type="component" value="Unassembled WGS sequence"/>
</dbReference>
<keyword evidence="2" id="KW-1185">Reference proteome</keyword>
<sequence>MIDMLACHPLSLKQFSSFALEFSGAQFQLLILSVQVASEADEIGDLRF</sequence>
<dbReference type="EMBL" id="DS999411">
    <property type="protein sequence ID" value="EED34892.1"/>
    <property type="molecule type" value="Genomic_DNA"/>
</dbReference>
<proteinExistence type="predicted"/>
<name>B8KU51_9GAMM</name>
<reference evidence="2" key="1">
    <citation type="journal article" date="2013" name="BMC Microbiol.">
        <title>Taxonomy and evolution of bacteriochlorophyll a-containing members of the OM60/NOR5 clade of marine gammaproteobacteria: description of Luminiphilus syltensis gen. nov., sp. nov., reclassification of Haliea rubra as Pseudohaliea rubra gen. nov., comb. nov., and emendation of Chromatocurvus halotolerans.</title>
        <authorList>
            <person name="Spring S."/>
            <person name="Riedel T."/>
            <person name="Sproer C."/>
            <person name="Yan S."/>
            <person name="Harder J."/>
            <person name="Fuchs B.M."/>
        </authorList>
    </citation>
    <scope>NUCLEOTIDE SEQUENCE [LARGE SCALE GENOMIC DNA]</scope>
    <source>
        <strain evidence="2">NOR51-B</strain>
    </source>
</reference>
<dbReference type="HOGENOM" id="CLU_3154517_0_0_6"/>
<evidence type="ECO:0000313" key="1">
    <source>
        <dbReference type="EMBL" id="EED34892.1"/>
    </source>
</evidence>
<gene>
    <name evidence="1" type="ORF">NOR51B_832</name>
</gene>
<dbReference type="STRING" id="565045.NOR51B_832"/>
<dbReference type="AlphaFoldDB" id="B8KU51"/>